<evidence type="ECO:0000313" key="1">
    <source>
        <dbReference type="EMBL" id="SET64121.1"/>
    </source>
</evidence>
<protein>
    <recommendedName>
        <fullName evidence="3">Butirosin biosynthesis protein H, N-terminal</fullName>
    </recommendedName>
</protein>
<evidence type="ECO:0008006" key="3">
    <source>
        <dbReference type="Google" id="ProtNLM"/>
    </source>
</evidence>
<keyword evidence="2" id="KW-1185">Reference proteome</keyword>
<proteinExistence type="predicted"/>
<sequence>MNINKNPNIKVYQLNAFAQCIIANHKSYKEWHYNNYIQIFGWFLDGEKNEHDNCILAYLAGNIFGYIPLLTYDNFSDQLVETKKEDVLSLLREYLEEDMVWYLFLDQFYTKEELAYQNRHYIRDVLLHKDNGENFEYVQFDNGFYSNHKADEASFLKALTSHDANCLYRIKLNHGISYQFQLPVLIEMLKDYVYSRDSRERIDLYLKKDMFHSDAVFGFQKGTKYYFGMDVYKMLIKKMEFCMKTRESLDGDMFHVMYEHKVHLIHTIRYCKENGYLEESLADSLMKRLGQIAERLYSILYQVMRRDFSYKQRNLAGVIKEYEDIAQKEKKMLLELIEELEKNCKEQ</sequence>
<organism evidence="1 2">
    <name type="scientific">[Clostridium] polysaccharolyticum</name>
    <dbReference type="NCBI Taxonomy" id="29364"/>
    <lineage>
        <taxon>Bacteria</taxon>
        <taxon>Bacillati</taxon>
        <taxon>Bacillota</taxon>
        <taxon>Clostridia</taxon>
        <taxon>Lachnospirales</taxon>
        <taxon>Lachnospiraceae</taxon>
    </lineage>
</organism>
<evidence type="ECO:0000313" key="2">
    <source>
        <dbReference type="Proteomes" id="UP000199800"/>
    </source>
</evidence>
<dbReference type="STRING" id="29364.SAMN04487772_1432"/>
<dbReference type="OrthoDB" id="2624539at2"/>
<dbReference type="RefSeq" id="WP_092479151.1">
    <property type="nucleotide sequence ID" value="NZ_FOHN01000043.1"/>
</dbReference>
<dbReference type="Proteomes" id="UP000199800">
    <property type="component" value="Unassembled WGS sequence"/>
</dbReference>
<accession>A0A1I0G0D4</accession>
<dbReference type="EMBL" id="FOHN01000043">
    <property type="protein sequence ID" value="SET64121.1"/>
    <property type="molecule type" value="Genomic_DNA"/>
</dbReference>
<name>A0A1I0G0D4_9FIRM</name>
<dbReference type="AlphaFoldDB" id="A0A1I0G0D4"/>
<gene>
    <name evidence="1" type="ORF">SAMN04487772_1432</name>
</gene>
<reference evidence="1 2" key="1">
    <citation type="submission" date="2016-10" db="EMBL/GenBank/DDBJ databases">
        <authorList>
            <person name="de Groot N.N."/>
        </authorList>
    </citation>
    <scope>NUCLEOTIDE SEQUENCE [LARGE SCALE GENOMIC DNA]</scope>
    <source>
        <strain evidence="1 2">DSM 1801</strain>
    </source>
</reference>